<sequence length="313" mass="34275">MFSRRKKILFAGGTAALTLSAVLTAVAGTQAQADDLVTHHEFQVNCTVNHRANDDPIVFPNLPGASHEHSFVGNKTTNAATTLDSLNAPGPYATTCLNPDDLSAYWWPTMFRGSGTSQPVQQTWHQTIYYKSGILDYAAVRPFPPGLRYVVGSPTATLDQFRTSPGTVEGWECGDSTHNWDFPSNCPAGTQLNIRYQAPSCWNGRDLDTPDHKSHMAYPVNGSCPASHPNPVPMLEFKIAFPADGDVTDVRLASGRGYTWHYDFFNAWDVPTLAALVSHCINGGLQCNSRGFDLYKPDRGQVLGDNYRLPGRP</sequence>
<feature type="signal peptide" evidence="1">
    <location>
        <begin position="1"/>
        <end position="33"/>
    </location>
</feature>
<dbReference type="Proteomes" id="UP000549971">
    <property type="component" value="Unassembled WGS sequence"/>
</dbReference>
<comment type="caution">
    <text evidence="3">The sequence shown here is derived from an EMBL/GenBank/DDBJ whole genome shotgun (WGS) entry which is preliminary data.</text>
</comment>
<protein>
    <recommendedName>
        <fullName evidence="2">DUF1996 domain-containing protein</fullName>
    </recommendedName>
</protein>
<dbReference type="InterPro" id="IPR018535">
    <property type="entry name" value="DUF1996"/>
</dbReference>
<evidence type="ECO:0000313" key="4">
    <source>
        <dbReference type="Proteomes" id="UP000549971"/>
    </source>
</evidence>
<dbReference type="PANTHER" id="PTHR43662:SF3">
    <property type="entry name" value="DOMAIN PROTEIN, PUTATIVE (AFU_ORTHOLOGUE AFUA_6G11970)-RELATED"/>
    <property type="match status" value="1"/>
</dbReference>
<gene>
    <name evidence="3" type="ORF">HDA39_002734</name>
</gene>
<evidence type="ECO:0000259" key="2">
    <source>
        <dbReference type="Pfam" id="PF09362"/>
    </source>
</evidence>
<evidence type="ECO:0000256" key="1">
    <source>
        <dbReference type="SAM" id="SignalP"/>
    </source>
</evidence>
<dbReference type="AlphaFoldDB" id="A0A7W9J5Y7"/>
<evidence type="ECO:0000313" key="3">
    <source>
        <dbReference type="EMBL" id="MBB5836000.1"/>
    </source>
</evidence>
<proteinExistence type="predicted"/>
<keyword evidence="1" id="KW-0732">Signal</keyword>
<reference evidence="3 4" key="1">
    <citation type="submission" date="2020-08" db="EMBL/GenBank/DDBJ databases">
        <title>Sequencing the genomes of 1000 actinobacteria strains.</title>
        <authorList>
            <person name="Klenk H.-P."/>
        </authorList>
    </citation>
    <scope>NUCLEOTIDE SEQUENCE [LARGE SCALE GENOMIC DNA]</scope>
    <source>
        <strain evidence="3 4">DSM 28967</strain>
    </source>
</reference>
<name>A0A7W9J5Y7_9ACTN</name>
<dbReference type="EMBL" id="JACHMY010000001">
    <property type="protein sequence ID" value="MBB5836000.1"/>
    <property type="molecule type" value="Genomic_DNA"/>
</dbReference>
<organism evidence="3 4">
    <name type="scientific">Kribbella italica</name>
    <dbReference type="NCBI Taxonomy" id="1540520"/>
    <lineage>
        <taxon>Bacteria</taxon>
        <taxon>Bacillati</taxon>
        <taxon>Actinomycetota</taxon>
        <taxon>Actinomycetes</taxon>
        <taxon>Propionibacteriales</taxon>
        <taxon>Kribbellaceae</taxon>
        <taxon>Kribbella</taxon>
    </lineage>
</organism>
<feature type="chain" id="PRO_5031365273" description="DUF1996 domain-containing protein" evidence="1">
    <location>
        <begin position="34"/>
        <end position="313"/>
    </location>
</feature>
<dbReference type="RefSeq" id="WP_184795570.1">
    <property type="nucleotide sequence ID" value="NZ_JACHMY010000001.1"/>
</dbReference>
<accession>A0A7W9J5Y7</accession>
<feature type="domain" description="DUF1996" evidence="2">
    <location>
        <begin position="55"/>
        <end position="268"/>
    </location>
</feature>
<keyword evidence="4" id="KW-1185">Reference proteome</keyword>
<dbReference type="PANTHER" id="PTHR43662">
    <property type="match status" value="1"/>
</dbReference>
<dbReference type="Pfam" id="PF09362">
    <property type="entry name" value="DUF1996"/>
    <property type="match status" value="1"/>
</dbReference>